<evidence type="ECO:0000259" key="1">
    <source>
        <dbReference type="Pfam" id="PF18903"/>
    </source>
</evidence>
<dbReference type="Pfam" id="PF18903">
    <property type="entry name" value="DUF5659"/>
    <property type="match status" value="1"/>
</dbReference>
<proteinExistence type="predicted"/>
<reference evidence="2 3" key="1">
    <citation type="journal article" date="2011" name="J. Bacteriol.">
        <title>Complete genome sequence of the cellulose-degrading bacterium Cellulosilyticum lentocellum.</title>
        <authorList>
            <consortium name="US DOE Joint Genome Institute"/>
            <person name="Miller D.A."/>
            <person name="Suen G."/>
            <person name="Bruce D."/>
            <person name="Copeland A."/>
            <person name="Cheng J.F."/>
            <person name="Detter C."/>
            <person name="Goodwin L.A."/>
            <person name="Han C.S."/>
            <person name="Hauser L.J."/>
            <person name="Land M.L."/>
            <person name="Lapidus A."/>
            <person name="Lucas S."/>
            <person name="Meincke L."/>
            <person name="Pitluck S."/>
            <person name="Tapia R."/>
            <person name="Teshima H."/>
            <person name="Woyke T."/>
            <person name="Fox B.G."/>
            <person name="Angert E.R."/>
            <person name="Currie C.R."/>
        </authorList>
    </citation>
    <scope>NUCLEOTIDE SEQUENCE [LARGE SCALE GENOMIC DNA]</scope>
    <source>
        <strain evidence="3">ATCC 49066 / DSM 5427 / NCIMB 11756 / RHM5</strain>
    </source>
</reference>
<dbReference type="RefSeq" id="WP_013656208.1">
    <property type="nucleotide sequence ID" value="NC_015275.1"/>
</dbReference>
<evidence type="ECO:0000313" key="3">
    <source>
        <dbReference type="Proteomes" id="UP000008467"/>
    </source>
</evidence>
<keyword evidence="3" id="KW-1185">Reference proteome</keyword>
<dbReference type="AlphaFoldDB" id="F2JSS5"/>
<protein>
    <recommendedName>
        <fullName evidence="1">DUF5659 domain-containing protein</fullName>
    </recommendedName>
</protein>
<evidence type="ECO:0000313" key="2">
    <source>
        <dbReference type="EMBL" id="ADZ82909.1"/>
    </source>
</evidence>
<dbReference type="KEGG" id="cle:Clole_1180"/>
<sequence length="74" mass="9071">MKIVTSLNIIAWLKSHDIEVEEKYKDDFYYAQVEQTQEVKELMNRYYDNEELHLFLNQFKNIKKNKANRKRGVM</sequence>
<gene>
    <name evidence="2" type="ordered locus">Clole_1180</name>
</gene>
<dbReference type="InterPro" id="IPR043718">
    <property type="entry name" value="DUF5659"/>
</dbReference>
<dbReference type="HOGENOM" id="CLU_2680976_0_0_9"/>
<dbReference type="STRING" id="642492.Clole_1180"/>
<feature type="domain" description="DUF5659" evidence="1">
    <location>
        <begin position="4"/>
        <end position="65"/>
    </location>
</feature>
<dbReference type="EMBL" id="CP002582">
    <property type="protein sequence ID" value="ADZ82909.1"/>
    <property type="molecule type" value="Genomic_DNA"/>
</dbReference>
<accession>F2JSS5</accession>
<dbReference type="Proteomes" id="UP000008467">
    <property type="component" value="Chromosome"/>
</dbReference>
<organism evidence="2 3">
    <name type="scientific">Cellulosilyticum lentocellum (strain ATCC 49066 / DSM 5427 / NCIMB 11756 / RHM5)</name>
    <name type="common">Clostridium lentocellum</name>
    <dbReference type="NCBI Taxonomy" id="642492"/>
    <lineage>
        <taxon>Bacteria</taxon>
        <taxon>Bacillati</taxon>
        <taxon>Bacillota</taxon>
        <taxon>Clostridia</taxon>
        <taxon>Lachnospirales</taxon>
        <taxon>Cellulosilyticaceae</taxon>
        <taxon>Cellulosilyticum</taxon>
    </lineage>
</organism>
<name>F2JSS5_CELLD</name>